<dbReference type="PANTHER" id="PTHR10127">
    <property type="entry name" value="DISCOIDIN, CUB, EGF, LAMININ , AND ZINC METALLOPROTEASE DOMAIN CONTAINING"/>
    <property type="match status" value="1"/>
</dbReference>
<evidence type="ECO:0000256" key="1">
    <source>
        <dbReference type="ARBA" id="ARBA00001947"/>
    </source>
</evidence>
<sequence length="88" mass="10457">MENLGHRHLFEGDINLRNGTLSKDRFATKQEWLRWPNGIVPYTLDEIYSESEKALIRSAMDEFEKHTSIKWVEMTDEDNYVEIYSEMG</sequence>
<feature type="non-terminal residue" evidence="4">
    <location>
        <position position="1"/>
    </location>
</feature>
<dbReference type="GO" id="GO:0004222">
    <property type="term" value="F:metalloendopeptidase activity"/>
    <property type="evidence" value="ECO:0007669"/>
    <property type="project" value="InterPro"/>
</dbReference>
<evidence type="ECO:0000259" key="3">
    <source>
        <dbReference type="PROSITE" id="PS51864"/>
    </source>
</evidence>
<dbReference type="InterPro" id="IPR001506">
    <property type="entry name" value="Peptidase_M12A"/>
</dbReference>
<name>A0A8X6NGB2_NEPPI</name>
<dbReference type="Pfam" id="PF01400">
    <property type="entry name" value="Astacin"/>
    <property type="match status" value="1"/>
</dbReference>
<evidence type="ECO:0000313" key="4">
    <source>
        <dbReference type="EMBL" id="GFT12160.1"/>
    </source>
</evidence>
<accession>A0A8X6NGB2</accession>
<dbReference type="InterPro" id="IPR024079">
    <property type="entry name" value="MetalloPept_cat_dom_sf"/>
</dbReference>
<comment type="cofactor">
    <cofactor evidence="1">
        <name>Zn(2+)</name>
        <dbReference type="ChEBI" id="CHEBI:29105"/>
    </cofactor>
</comment>
<dbReference type="OrthoDB" id="6435584at2759"/>
<dbReference type="SUPFAM" id="SSF55486">
    <property type="entry name" value="Metalloproteases ('zincins'), catalytic domain"/>
    <property type="match status" value="1"/>
</dbReference>
<dbReference type="Gene3D" id="3.40.390.10">
    <property type="entry name" value="Collagenase (Catalytic Domain)"/>
    <property type="match status" value="1"/>
</dbReference>
<dbReference type="GO" id="GO:0006508">
    <property type="term" value="P:proteolysis"/>
    <property type="evidence" value="ECO:0007669"/>
    <property type="project" value="InterPro"/>
</dbReference>
<keyword evidence="5" id="KW-1185">Reference proteome</keyword>
<proteinExistence type="predicted"/>
<gene>
    <name evidence="4" type="primary">nas-15_11</name>
    <name evidence="4" type="ORF">NPIL_108311</name>
</gene>
<organism evidence="4 5">
    <name type="scientific">Nephila pilipes</name>
    <name type="common">Giant wood spider</name>
    <name type="synonym">Nephila maculata</name>
    <dbReference type="NCBI Taxonomy" id="299642"/>
    <lineage>
        <taxon>Eukaryota</taxon>
        <taxon>Metazoa</taxon>
        <taxon>Ecdysozoa</taxon>
        <taxon>Arthropoda</taxon>
        <taxon>Chelicerata</taxon>
        <taxon>Arachnida</taxon>
        <taxon>Araneae</taxon>
        <taxon>Araneomorphae</taxon>
        <taxon>Entelegynae</taxon>
        <taxon>Araneoidea</taxon>
        <taxon>Nephilidae</taxon>
        <taxon>Nephila</taxon>
    </lineage>
</organism>
<feature type="domain" description="Peptidase M12A" evidence="3">
    <location>
        <begin position="26"/>
        <end position="88"/>
    </location>
</feature>
<dbReference type="PROSITE" id="PS51864">
    <property type="entry name" value="ASTACIN"/>
    <property type="match status" value="1"/>
</dbReference>
<dbReference type="EMBL" id="BMAW01009121">
    <property type="protein sequence ID" value="GFT12160.1"/>
    <property type="molecule type" value="Genomic_DNA"/>
</dbReference>
<dbReference type="AlphaFoldDB" id="A0A8X6NGB2"/>
<dbReference type="Proteomes" id="UP000887013">
    <property type="component" value="Unassembled WGS sequence"/>
</dbReference>
<comment type="caution">
    <text evidence="4">The sequence shown here is derived from an EMBL/GenBank/DDBJ whole genome shotgun (WGS) entry which is preliminary data.</text>
</comment>
<evidence type="ECO:0000313" key="5">
    <source>
        <dbReference type="Proteomes" id="UP000887013"/>
    </source>
</evidence>
<reference evidence="4" key="1">
    <citation type="submission" date="2020-08" db="EMBL/GenBank/DDBJ databases">
        <title>Multicomponent nature underlies the extraordinary mechanical properties of spider dragline silk.</title>
        <authorList>
            <person name="Kono N."/>
            <person name="Nakamura H."/>
            <person name="Mori M."/>
            <person name="Yoshida Y."/>
            <person name="Ohtoshi R."/>
            <person name="Malay A.D."/>
            <person name="Moran D.A.P."/>
            <person name="Tomita M."/>
            <person name="Numata K."/>
            <person name="Arakawa K."/>
        </authorList>
    </citation>
    <scope>NUCLEOTIDE SEQUENCE</scope>
</reference>
<protein>
    <submittedName>
        <fullName evidence="4">Metalloendopeptidase</fullName>
    </submittedName>
</protein>
<evidence type="ECO:0000256" key="2">
    <source>
        <dbReference type="PROSITE-ProRule" id="PRU01211"/>
    </source>
</evidence>
<comment type="caution">
    <text evidence="2">Lacks conserved residue(s) required for the propagation of feature annotation.</text>
</comment>
<dbReference type="PANTHER" id="PTHR10127:SF850">
    <property type="entry name" value="METALLOENDOPEPTIDASE"/>
    <property type="match status" value="1"/>
</dbReference>